<feature type="compositionally biased region" description="Basic and acidic residues" evidence="7">
    <location>
        <begin position="532"/>
        <end position="547"/>
    </location>
</feature>
<feature type="compositionally biased region" description="Basic and acidic residues" evidence="7">
    <location>
        <begin position="319"/>
        <end position="343"/>
    </location>
</feature>
<evidence type="ECO:0000259" key="8">
    <source>
        <dbReference type="PROSITE" id="PS50217"/>
    </source>
</evidence>
<protein>
    <recommendedName>
        <fullName evidence="8">BZIP domain-containing protein</fullName>
    </recommendedName>
</protein>
<feature type="compositionally biased region" description="Polar residues" evidence="7">
    <location>
        <begin position="279"/>
        <end position="293"/>
    </location>
</feature>
<accession>A0ABD1XTK2</accession>
<evidence type="ECO:0000256" key="3">
    <source>
        <dbReference type="ARBA" id="ARBA00023125"/>
    </source>
</evidence>
<dbReference type="AlphaFoldDB" id="A0ABD1XTK2"/>
<evidence type="ECO:0000256" key="4">
    <source>
        <dbReference type="ARBA" id="ARBA00023163"/>
    </source>
</evidence>
<name>A0ABD1XTK2_9MARC</name>
<evidence type="ECO:0000313" key="9">
    <source>
        <dbReference type="EMBL" id="KAL2612287.1"/>
    </source>
</evidence>
<feature type="compositionally biased region" description="Polar residues" evidence="7">
    <location>
        <begin position="82"/>
        <end position="104"/>
    </location>
</feature>
<dbReference type="PROSITE" id="PS50217">
    <property type="entry name" value="BZIP"/>
    <property type="match status" value="1"/>
</dbReference>
<dbReference type="InterPro" id="IPR004827">
    <property type="entry name" value="bZIP"/>
</dbReference>
<feature type="compositionally biased region" description="Basic and acidic residues" evidence="7">
    <location>
        <begin position="477"/>
        <end position="493"/>
    </location>
</feature>
<keyword evidence="2" id="KW-0805">Transcription regulation</keyword>
<evidence type="ECO:0000256" key="2">
    <source>
        <dbReference type="ARBA" id="ARBA00023015"/>
    </source>
</evidence>
<proteinExistence type="predicted"/>
<dbReference type="InterPro" id="IPR046347">
    <property type="entry name" value="bZIP_sf"/>
</dbReference>
<keyword evidence="5" id="KW-0539">Nucleus</keyword>
<dbReference type="PANTHER" id="PTHR13690">
    <property type="entry name" value="TRANSCRIPTION FACTOR POSF21-RELATED"/>
    <property type="match status" value="1"/>
</dbReference>
<comment type="caution">
    <text evidence="9">The sequence shown here is derived from an EMBL/GenBank/DDBJ whole genome shotgun (WGS) entry which is preliminary data.</text>
</comment>
<dbReference type="SMART" id="SM00338">
    <property type="entry name" value="BRLZ"/>
    <property type="match status" value="1"/>
</dbReference>
<feature type="compositionally biased region" description="Basic and acidic residues" evidence="7">
    <location>
        <begin position="450"/>
        <end position="470"/>
    </location>
</feature>
<keyword evidence="6" id="KW-0175">Coiled coil</keyword>
<feature type="region of interest" description="Disordered" evidence="7">
    <location>
        <begin position="25"/>
        <end position="607"/>
    </location>
</feature>
<feature type="compositionally biased region" description="Low complexity" evidence="7">
    <location>
        <begin position="44"/>
        <end position="76"/>
    </location>
</feature>
<dbReference type="InterPro" id="IPR044759">
    <property type="entry name" value="bZIP_RF2"/>
</dbReference>
<dbReference type="Gene3D" id="1.20.5.170">
    <property type="match status" value="1"/>
</dbReference>
<dbReference type="FunFam" id="1.20.5.170:FF:000009">
    <property type="entry name" value="probable transcription factor PosF21"/>
    <property type="match status" value="1"/>
</dbReference>
<feature type="compositionally biased region" description="Basic and acidic residues" evidence="7">
    <location>
        <begin position="501"/>
        <end position="517"/>
    </location>
</feature>
<dbReference type="Pfam" id="PF00170">
    <property type="entry name" value="bZIP_1"/>
    <property type="match status" value="1"/>
</dbReference>
<keyword evidence="3" id="KW-0238">DNA-binding</keyword>
<evidence type="ECO:0000256" key="1">
    <source>
        <dbReference type="ARBA" id="ARBA00004123"/>
    </source>
</evidence>
<organism evidence="9 10">
    <name type="scientific">Riccia fluitans</name>
    <dbReference type="NCBI Taxonomy" id="41844"/>
    <lineage>
        <taxon>Eukaryota</taxon>
        <taxon>Viridiplantae</taxon>
        <taxon>Streptophyta</taxon>
        <taxon>Embryophyta</taxon>
        <taxon>Marchantiophyta</taxon>
        <taxon>Marchantiopsida</taxon>
        <taxon>Marchantiidae</taxon>
        <taxon>Marchantiales</taxon>
        <taxon>Ricciaceae</taxon>
        <taxon>Riccia</taxon>
    </lineage>
</organism>
<dbReference type="GO" id="GO:0005634">
    <property type="term" value="C:nucleus"/>
    <property type="evidence" value="ECO:0007669"/>
    <property type="project" value="UniProtKB-SubCell"/>
</dbReference>
<dbReference type="EMBL" id="JBHFFA010000007">
    <property type="protein sequence ID" value="KAL2612287.1"/>
    <property type="molecule type" value="Genomic_DNA"/>
</dbReference>
<dbReference type="SUPFAM" id="SSF57959">
    <property type="entry name" value="Leucine zipper domain"/>
    <property type="match status" value="1"/>
</dbReference>
<feature type="compositionally biased region" description="Polar residues" evidence="7">
    <location>
        <begin position="234"/>
        <end position="248"/>
    </location>
</feature>
<feature type="compositionally biased region" description="Polar residues" evidence="7">
    <location>
        <begin position="112"/>
        <end position="147"/>
    </location>
</feature>
<evidence type="ECO:0000256" key="7">
    <source>
        <dbReference type="SAM" id="MobiDB-lite"/>
    </source>
</evidence>
<feature type="compositionally biased region" description="Polar residues" evidence="7">
    <location>
        <begin position="25"/>
        <end position="35"/>
    </location>
</feature>
<feature type="compositionally biased region" description="Basic and acidic residues" evidence="7">
    <location>
        <begin position="404"/>
        <end position="429"/>
    </location>
</feature>
<feature type="compositionally biased region" description="Polar residues" evidence="7">
    <location>
        <begin position="182"/>
        <end position="200"/>
    </location>
</feature>
<keyword evidence="10" id="KW-1185">Reference proteome</keyword>
<sequence>MFSAGDMEGTGDSYSEIMQRLQSSLAASSFPKSNTNSLPPPQAPQSLSNSQATLSQSQSLFQSQSHSLSQAPSSFSKASPFLHSQSKLQSHPSRSLSQPMSQSHPAPPAPTHSRSLSQPSIRSHMPSVQSQTPPVHSHSQPSPRSATQPSSQSPHSSLPLPQNSPRFPSTSPVAPPTHHTRSLSQPSVLNQASSCGQFSPPSMGHLPPPNSMSHSLFAGFNNLAPNYPVKKEPSQSLSDSSARTTVSLDVTMEESSPCPPTLSGPSSSNPLSPPLNPFHSMSQRYSSDLSQMPDSPPRRRGHRRAHSEIAFRPGSAFGKELRDDSRDFDRDSVKESYLERELNQGRADLDEDMDRATSWSRERLRDRDADREGDGEGAEDLFSMYIDMEKINSFSSSGGGDGAESDREKPISRADTGKPRLKTLAENEKQSVANEDDNERTRSQDPGNGGKERARDSWVKPAGDNDRGEGRSASTTDLEKSGTSRMDDVKTAEKEDEEKNDQEMSKGSVREAWSRKEEEDEKETSSMCVENEGGKDRSDTELEKGNLDKSPSVGTSHHSRSVSMDGFLSNLQGFKGGDGGHQSSLSDDRRNRQTRHHHSMSMDGSTSLKMEFGHGEFEGIELKKAMANDKLADLALVDPKRAKRILANRQSAARSKERKMRYISELERKVQTLQTEATTLSAQLTMLQRDSSGLTTENSELKLRLSAMEQQAQLRDALNDALREEVQRLKLATGQINGEQHIILSSCLEGRCAYLEKGHDGPVNDIFGLGIAGRIL</sequence>
<evidence type="ECO:0000313" key="10">
    <source>
        <dbReference type="Proteomes" id="UP001605036"/>
    </source>
</evidence>
<evidence type="ECO:0000256" key="5">
    <source>
        <dbReference type="ARBA" id="ARBA00023242"/>
    </source>
</evidence>
<dbReference type="Proteomes" id="UP001605036">
    <property type="component" value="Unassembled WGS sequence"/>
</dbReference>
<feature type="domain" description="BZIP" evidence="8">
    <location>
        <begin position="638"/>
        <end position="701"/>
    </location>
</feature>
<feature type="compositionally biased region" description="Basic and acidic residues" evidence="7">
    <location>
        <begin position="360"/>
        <end position="374"/>
    </location>
</feature>
<feature type="coiled-coil region" evidence="6">
    <location>
        <begin position="656"/>
        <end position="690"/>
    </location>
</feature>
<gene>
    <name evidence="9" type="ORF">R1flu_023979</name>
</gene>
<feature type="compositionally biased region" description="Low complexity" evidence="7">
    <location>
        <begin position="148"/>
        <end position="165"/>
    </location>
</feature>
<evidence type="ECO:0000256" key="6">
    <source>
        <dbReference type="SAM" id="Coils"/>
    </source>
</evidence>
<dbReference type="PANTHER" id="PTHR13690:SF124">
    <property type="entry name" value="TRANSCRIPTION FACTOR RF2A"/>
    <property type="match status" value="1"/>
</dbReference>
<keyword evidence="4" id="KW-0804">Transcription</keyword>
<comment type="subcellular location">
    <subcellularLocation>
        <location evidence="1">Nucleus</location>
    </subcellularLocation>
</comment>
<reference evidence="9 10" key="1">
    <citation type="submission" date="2024-09" db="EMBL/GenBank/DDBJ databases">
        <title>Chromosome-scale assembly of Riccia fluitans.</title>
        <authorList>
            <person name="Paukszto L."/>
            <person name="Sawicki J."/>
            <person name="Karawczyk K."/>
            <person name="Piernik-Szablinska J."/>
            <person name="Szczecinska M."/>
            <person name="Mazdziarz M."/>
        </authorList>
    </citation>
    <scope>NUCLEOTIDE SEQUENCE [LARGE SCALE GENOMIC DNA]</scope>
    <source>
        <strain evidence="9">Rf_01</strain>
        <tissue evidence="9">Aerial parts of the thallus</tissue>
    </source>
</reference>
<dbReference type="GO" id="GO:0003677">
    <property type="term" value="F:DNA binding"/>
    <property type="evidence" value="ECO:0007669"/>
    <property type="project" value="UniProtKB-KW"/>
</dbReference>
<dbReference type="CDD" id="cd14703">
    <property type="entry name" value="bZIP_plant_RF2"/>
    <property type="match status" value="1"/>
</dbReference>
<feature type="region of interest" description="Disordered" evidence="7">
    <location>
        <begin position="1"/>
        <end position="20"/>
    </location>
</feature>